<evidence type="ECO:0000313" key="3">
    <source>
        <dbReference type="Proteomes" id="UP001159641"/>
    </source>
</evidence>
<accession>A0AB34HKQ0</accession>
<dbReference type="Proteomes" id="UP001159641">
    <property type="component" value="Unassembled WGS sequence"/>
</dbReference>
<reference evidence="2 3" key="1">
    <citation type="submission" date="2022-11" db="EMBL/GenBank/DDBJ databases">
        <title>Whole genome sequence of Eschrichtius robustus ER-17-0199.</title>
        <authorList>
            <person name="Bruniche-Olsen A."/>
            <person name="Black A.N."/>
            <person name="Fields C.J."/>
            <person name="Walden K."/>
            <person name="Dewoody J.A."/>
        </authorList>
    </citation>
    <scope>NUCLEOTIDE SEQUENCE [LARGE SCALE GENOMIC DNA]</scope>
    <source>
        <strain evidence="2">ER-17-0199</strain>
        <tissue evidence="2">Blubber</tissue>
    </source>
</reference>
<protein>
    <submittedName>
        <fullName evidence="2">Uncharacterized protein</fullName>
    </submittedName>
</protein>
<feature type="compositionally biased region" description="Low complexity" evidence="1">
    <location>
        <begin position="43"/>
        <end position="53"/>
    </location>
</feature>
<gene>
    <name evidence="2" type="ORF">J1605_020414</name>
</gene>
<feature type="region of interest" description="Disordered" evidence="1">
    <location>
        <begin position="17"/>
        <end position="82"/>
    </location>
</feature>
<comment type="caution">
    <text evidence="2">The sequence shown here is derived from an EMBL/GenBank/DDBJ whole genome shotgun (WGS) entry which is preliminary data.</text>
</comment>
<organism evidence="2 3">
    <name type="scientific">Eschrichtius robustus</name>
    <name type="common">California gray whale</name>
    <name type="synonym">Eschrichtius gibbosus</name>
    <dbReference type="NCBI Taxonomy" id="9764"/>
    <lineage>
        <taxon>Eukaryota</taxon>
        <taxon>Metazoa</taxon>
        <taxon>Chordata</taxon>
        <taxon>Craniata</taxon>
        <taxon>Vertebrata</taxon>
        <taxon>Euteleostomi</taxon>
        <taxon>Mammalia</taxon>
        <taxon>Eutheria</taxon>
        <taxon>Laurasiatheria</taxon>
        <taxon>Artiodactyla</taxon>
        <taxon>Whippomorpha</taxon>
        <taxon>Cetacea</taxon>
        <taxon>Mysticeti</taxon>
        <taxon>Eschrichtiidae</taxon>
        <taxon>Eschrichtius</taxon>
    </lineage>
</organism>
<evidence type="ECO:0000256" key="1">
    <source>
        <dbReference type="SAM" id="MobiDB-lite"/>
    </source>
</evidence>
<name>A0AB34HKQ0_ESCRO</name>
<evidence type="ECO:0000313" key="2">
    <source>
        <dbReference type="EMBL" id="KAJ8791692.1"/>
    </source>
</evidence>
<keyword evidence="3" id="KW-1185">Reference proteome</keyword>
<proteinExistence type="predicted"/>
<sequence length="138" mass="15187">MVITRICAIFRDFRGGDVAGRGEEGGAGVRLRPGLVGERRTRTPGTRLPGTRLAGLRAPSAPPTPHRPASSGGRSSSERETWHRFQARDRAAGGRMELQREAGWAVGRQVYEEAGVRGKLGRRLGRFERHQDSKLLTF</sequence>
<dbReference type="EMBL" id="JAIQCJ010001201">
    <property type="protein sequence ID" value="KAJ8791692.1"/>
    <property type="molecule type" value="Genomic_DNA"/>
</dbReference>
<dbReference type="AlphaFoldDB" id="A0AB34HKQ0"/>